<dbReference type="PANTHER" id="PTHR42037:SF1">
    <property type="match status" value="1"/>
</dbReference>
<feature type="compositionally biased region" description="Low complexity" evidence="1">
    <location>
        <begin position="346"/>
        <end position="369"/>
    </location>
</feature>
<evidence type="ECO:0000313" key="2">
    <source>
        <dbReference type="EMBL" id="RYO85950.1"/>
    </source>
</evidence>
<feature type="compositionally biased region" description="Low complexity" evidence="1">
    <location>
        <begin position="1"/>
        <end position="10"/>
    </location>
</feature>
<dbReference type="PANTHER" id="PTHR42037">
    <property type="match status" value="1"/>
</dbReference>
<organism evidence="2 3">
    <name type="scientific">Monosporascus cannonballus</name>
    <dbReference type="NCBI Taxonomy" id="155416"/>
    <lineage>
        <taxon>Eukaryota</taxon>
        <taxon>Fungi</taxon>
        <taxon>Dikarya</taxon>
        <taxon>Ascomycota</taxon>
        <taxon>Pezizomycotina</taxon>
        <taxon>Sordariomycetes</taxon>
        <taxon>Xylariomycetidae</taxon>
        <taxon>Xylariales</taxon>
        <taxon>Xylariales incertae sedis</taxon>
        <taxon>Monosporascus</taxon>
    </lineage>
</organism>
<dbReference type="Proteomes" id="UP000294003">
    <property type="component" value="Unassembled WGS sequence"/>
</dbReference>
<name>A0ABY0H665_9PEZI</name>
<feature type="region of interest" description="Disordered" evidence="1">
    <location>
        <begin position="1"/>
        <end position="21"/>
    </location>
</feature>
<dbReference type="EMBL" id="QJNS01000125">
    <property type="protein sequence ID" value="RYO85950.1"/>
    <property type="molecule type" value="Genomic_DNA"/>
</dbReference>
<reference evidence="2 3" key="1">
    <citation type="submission" date="2018-06" db="EMBL/GenBank/DDBJ databases">
        <title>Complete Genomes of Monosporascus.</title>
        <authorList>
            <person name="Robinson A.J."/>
            <person name="Natvig D.O."/>
        </authorList>
    </citation>
    <scope>NUCLEOTIDE SEQUENCE [LARGE SCALE GENOMIC DNA]</scope>
    <source>
        <strain evidence="2 3">CBS 609.92</strain>
    </source>
</reference>
<feature type="region of interest" description="Disordered" evidence="1">
    <location>
        <begin position="333"/>
        <end position="385"/>
    </location>
</feature>
<evidence type="ECO:0008006" key="4">
    <source>
        <dbReference type="Google" id="ProtNLM"/>
    </source>
</evidence>
<gene>
    <name evidence="2" type="ORF">DL762_004967</name>
</gene>
<sequence length="385" mass="42943">MVPSSTNKSPKNSKKIAVASNNGCSKKPRFDKYSRLLHRFFEALILLHVLGQTRGKHDTYPGDAFTPQEKPEAKTIISLAGDRRLVLEGSFTRRCIEFAKPRVEKEAKKLWKAMDEAGKKCLDLERNSKDIQLWRWLQQFRGQGPVDLCSLAYEQRRADEMKHMVTKIDTPQGGQGVRTASDVFYNIRHYIGRLAHHVRAPKQVLEDFACLEQVLDPYDIRLIDQVSTIEPPEADGHTTLEGIVKHKTYLNWGPPLLPGGANDPGFVQQRKLMNDMLVTIRKEALDQLRNKAGPLKWHPDSHTGITRSLASEPVGFGALRSVEDRLAVLDLDATDPNTSETEENRSVSPVYSSTSSVEAAGSSSQQSNHSSDDDDSDSEGGVSLS</sequence>
<evidence type="ECO:0000256" key="1">
    <source>
        <dbReference type="SAM" id="MobiDB-lite"/>
    </source>
</evidence>
<protein>
    <recommendedName>
        <fullName evidence="4">Prion-inhibition and propagation HeLo domain-containing protein</fullName>
    </recommendedName>
</protein>
<proteinExistence type="predicted"/>
<keyword evidence="3" id="KW-1185">Reference proteome</keyword>
<comment type="caution">
    <text evidence="2">The sequence shown here is derived from an EMBL/GenBank/DDBJ whole genome shotgun (WGS) entry which is preliminary data.</text>
</comment>
<evidence type="ECO:0000313" key="3">
    <source>
        <dbReference type="Proteomes" id="UP000294003"/>
    </source>
</evidence>
<accession>A0ABY0H665</accession>